<evidence type="ECO:0008006" key="3">
    <source>
        <dbReference type="Google" id="ProtNLM"/>
    </source>
</evidence>
<evidence type="ECO:0000313" key="1">
    <source>
        <dbReference type="EMBL" id="RIA81045.1"/>
    </source>
</evidence>
<name>A0A397S9P7_9GLOM</name>
<proteinExistence type="predicted"/>
<dbReference type="AlphaFoldDB" id="A0A397S9P7"/>
<sequence>ICEGTVILYVNRVMKAIRNKKLEFVQWPKNNNQVTVHAGFQAIGRFQNIIGIIDGTHFILNEAPA</sequence>
<protein>
    <recommendedName>
        <fullName evidence="3">DDE Tnp4 domain-containing protein</fullName>
    </recommendedName>
</protein>
<gene>
    <name evidence="1" type="ORF">C1645_701120</name>
</gene>
<accession>A0A397S9P7</accession>
<reference evidence="1 2" key="1">
    <citation type="submission" date="2018-06" db="EMBL/GenBank/DDBJ databases">
        <title>Comparative genomics reveals the genomic features of Rhizophagus irregularis, R. cerebriforme, R. diaphanum and Gigaspora rosea, and their symbiotic lifestyle signature.</title>
        <authorList>
            <person name="Morin E."/>
            <person name="San Clemente H."/>
            <person name="Chen E.C.H."/>
            <person name="De La Providencia I."/>
            <person name="Hainaut M."/>
            <person name="Kuo A."/>
            <person name="Kohler A."/>
            <person name="Murat C."/>
            <person name="Tang N."/>
            <person name="Roy S."/>
            <person name="Loubradou J."/>
            <person name="Henrissat B."/>
            <person name="Grigoriev I.V."/>
            <person name="Corradi N."/>
            <person name="Roux C."/>
            <person name="Martin F.M."/>
        </authorList>
    </citation>
    <scope>NUCLEOTIDE SEQUENCE [LARGE SCALE GENOMIC DNA]</scope>
    <source>
        <strain evidence="1 2">DAOM 227022</strain>
    </source>
</reference>
<dbReference type="Proteomes" id="UP000265703">
    <property type="component" value="Unassembled WGS sequence"/>
</dbReference>
<feature type="non-terminal residue" evidence="1">
    <location>
        <position position="1"/>
    </location>
</feature>
<evidence type="ECO:0000313" key="2">
    <source>
        <dbReference type="Proteomes" id="UP000265703"/>
    </source>
</evidence>
<organism evidence="1 2">
    <name type="scientific">Glomus cerebriforme</name>
    <dbReference type="NCBI Taxonomy" id="658196"/>
    <lineage>
        <taxon>Eukaryota</taxon>
        <taxon>Fungi</taxon>
        <taxon>Fungi incertae sedis</taxon>
        <taxon>Mucoromycota</taxon>
        <taxon>Glomeromycotina</taxon>
        <taxon>Glomeromycetes</taxon>
        <taxon>Glomerales</taxon>
        <taxon>Glomeraceae</taxon>
        <taxon>Glomus</taxon>
    </lineage>
</organism>
<keyword evidence="2" id="KW-1185">Reference proteome</keyword>
<dbReference type="EMBL" id="QKYT01000856">
    <property type="protein sequence ID" value="RIA81045.1"/>
    <property type="molecule type" value="Genomic_DNA"/>
</dbReference>
<comment type="caution">
    <text evidence="1">The sequence shown here is derived from an EMBL/GenBank/DDBJ whole genome shotgun (WGS) entry which is preliminary data.</text>
</comment>
<dbReference type="OrthoDB" id="2423315at2759"/>